<evidence type="ECO:0000256" key="1">
    <source>
        <dbReference type="ARBA" id="ARBA00004377"/>
    </source>
</evidence>
<protein>
    <recommendedName>
        <fullName evidence="2">Type II secretion system protein H</fullName>
    </recommendedName>
    <alternativeName>
        <fullName evidence="10">General secretion pathway protein H</fullName>
    </alternativeName>
</protein>
<evidence type="ECO:0000256" key="7">
    <source>
        <dbReference type="ARBA" id="ARBA00022989"/>
    </source>
</evidence>
<comment type="caution">
    <text evidence="13">The sequence shown here is derived from an EMBL/GenBank/DDBJ whole genome shotgun (WGS) entry which is preliminary data.</text>
</comment>
<reference evidence="13 14" key="1">
    <citation type="journal article" date="2017" name="Antonie Van Leeuwenhoek">
        <title>Rhizobium rhizosphaerae sp. nov., a novel species isolated from rice rhizosphere.</title>
        <authorList>
            <person name="Zhao J.J."/>
            <person name="Zhang J."/>
            <person name="Zhang R.J."/>
            <person name="Zhang C.W."/>
            <person name="Yin H.Q."/>
            <person name="Zhang X.X."/>
        </authorList>
    </citation>
    <scope>NUCLEOTIDE SEQUENCE [LARGE SCALE GENOMIC DNA]</scope>
    <source>
        <strain evidence="13 14">E3</strain>
    </source>
</reference>
<dbReference type="Pfam" id="PF07963">
    <property type="entry name" value="N_methyl"/>
    <property type="match status" value="1"/>
</dbReference>
<feature type="domain" description="General secretion pathway GspH" evidence="12">
    <location>
        <begin position="71"/>
        <end position="177"/>
    </location>
</feature>
<dbReference type="AlphaFoldDB" id="K6X182"/>
<dbReference type="SUPFAM" id="SSF54523">
    <property type="entry name" value="Pili subunits"/>
    <property type="match status" value="1"/>
</dbReference>
<proteinExistence type="inferred from homology"/>
<dbReference type="GO" id="GO:0005886">
    <property type="term" value="C:plasma membrane"/>
    <property type="evidence" value="ECO:0007669"/>
    <property type="project" value="UniProtKB-SubCell"/>
</dbReference>
<dbReference type="PROSITE" id="PS00409">
    <property type="entry name" value="PROKAR_NTER_METHYL"/>
    <property type="match status" value="1"/>
</dbReference>
<evidence type="ECO:0000313" key="13">
    <source>
        <dbReference type="EMBL" id="GAC14409.1"/>
    </source>
</evidence>
<keyword evidence="4" id="KW-0488">Methylation</keyword>
<dbReference type="InterPro" id="IPR045584">
    <property type="entry name" value="Pilin-like"/>
</dbReference>
<dbReference type="STRING" id="1127673.GLIP_1780"/>
<evidence type="ECO:0000256" key="6">
    <source>
        <dbReference type="ARBA" id="ARBA00022692"/>
    </source>
</evidence>
<dbReference type="InterPro" id="IPR022346">
    <property type="entry name" value="T2SS_GspH"/>
</dbReference>
<keyword evidence="3" id="KW-1003">Cell membrane</keyword>
<evidence type="ECO:0000256" key="8">
    <source>
        <dbReference type="ARBA" id="ARBA00023136"/>
    </source>
</evidence>
<evidence type="ECO:0000256" key="2">
    <source>
        <dbReference type="ARBA" id="ARBA00021549"/>
    </source>
</evidence>
<keyword evidence="5" id="KW-0997">Cell inner membrane</keyword>
<comment type="subcellular location">
    <subcellularLocation>
        <location evidence="1">Cell inner membrane</location>
        <topology evidence="1">Single-pass membrane protein</topology>
    </subcellularLocation>
</comment>
<sequence>MQKSLKKDGNVSKTIRATNYLSGSFQRGLTLLEIMIVLSVIMLLATLGAPSIIQMLQHQQLKGTLQTSYFLLQQARSTAISQHNSVTAQFQKGSDWCIALSDTGPCNCQVKSACTVDNIEYRISALDYPQVKISDTTMGKDQTIVFDGVRGTAIGNAGTGVFSNGNETAKLIVSNLGRVRICMQQGKLGAFQKC</sequence>
<evidence type="ECO:0000256" key="4">
    <source>
        <dbReference type="ARBA" id="ARBA00022481"/>
    </source>
</evidence>
<gene>
    <name evidence="13" type="primary">ppdA</name>
    <name evidence="13" type="ORF">GLIP_1780</name>
</gene>
<keyword evidence="8 11" id="KW-0472">Membrane</keyword>
<keyword evidence="14" id="KW-1185">Reference proteome</keyword>
<keyword evidence="6 11" id="KW-0812">Transmembrane</keyword>
<name>K6X182_9ALTE</name>
<dbReference type="NCBIfam" id="TIGR02532">
    <property type="entry name" value="IV_pilin_GFxxxE"/>
    <property type="match status" value="1"/>
</dbReference>
<evidence type="ECO:0000256" key="10">
    <source>
        <dbReference type="ARBA" id="ARBA00030775"/>
    </source>
</evidence>
<evidence type="ECO:0000256" key="3">
    <source>
        <dbReference type="ARBA" id="ARBA00022475"/>
    </source>
</evidence>
<organism evidence="13 14">
    <name type="scientific">Aliiglaciecola lipolytica E3</name>
    <dbReference type="NCBI Taxonomy" id="1127673"/>
    <lineage>
        <taxon>Bacteria</taxon>
        <taxon>Pseudomonadati</taxon>
        <taxon>Pseudomonadota</taxon>
        <taxon>Gammaproteobacteria</taxon>
        <taxon>Alteromonadales</taxon>
        <taxon>Alteromonadaceae</taxon>
        <taxon>Aliiglaciecola</taxon>
    </lineage>
</organism>
<evidence type="ECO:0000313" key="14">
    <source>
        <dbReference type="Proteomes" id="UP000006334"/>
    </source>
</evidence>
<dbReference type="EMBL" id="BAEN01000036">
    <property type="protein sequence ID" value="GAC14409.1"/>
    <property type="molecule type" value="Genomic_DNA"/>
</dbReference>
<dbReference type="Proteomes" id="UP000006334">
    <property type="component" value="Unassembled WGS sequence"/>
</dbReference>
<dbReference type="GO" id="GO:0015628">
    <property type="term" value="P:protein secretion by the type II secretion system"/>
    <property type="evidence" value="ECO:0007669"/>
    <property type="project" value="InterPro"/>
</dbReference>
<dbReference type="GO" id="GO:0015627">
    <property type="term" value="C:type II protein secretion system complex"/>
    <property type="evidence" value="ECO:0007669"/>
    <property type="project" value="InterPro"/>
</dbReference>
<dbReference type="eggNOG" id="COG4970">
    <property type="taxonomic scope" value="Bacteria"/>
</dbReference>
<evidence type="ECO:0000259" key="12">
    <source>
        <dbReference type="Pfam" id="PF12019"/>
    </source>
</evidence>
<comment type="similarity">
    <text evidence="9">Belongs to the GSP H family.</text>
</comment>
<feature type="transmembrane region" description="Helical" evidence="11">
    <location>
        <begin position="29"/>
        <end position="53"/>
    </location>
</feature>
<dbReference type="InterPro" id="IPR012902">
    <property type="entry name" value="N_methyl_site"/>
</dbReference>
<keyword evidence="7 11" id="KW-1133">Transmembrane helix</keyword>
<evidence type="ECO:0000256" key="5">
    <source>
        <dbReference type="ARBA" id="ARBA00022519"/>
    </source>
</evidence>
<evidence type="ECO:0000256" key="11">
    <source>
        <dbReference type="SAM" id="Phobius"/>
    </source>
</evidence>
<accession>K6X182</accession>
<dbReference type="Gene3D" id="3.55.40.10">
    <property type="entry name" value="minor pseudopilin epsh domain"/>
    <property type="match status" value="1"/>
</dbReference>
<dbReference type="Pfam" id="PF12019">
    <property type="entry name" value="GspH"/>
    <property type="match status" value="1"/>
</dbReference>
<evidence type="ECO:0000256" key="9">
    <source>
        <dbReference type="ARBA" id="ARBA00025772"/>
    </source>
</evidence>